<feature type="repeat" description="Lumazine-binding" evidence="10">
    <location>
        <begin position="1"/>
        <end position="96"/>
    </location>
</feature>
<evidence type="ECO:0000256" key="5">
    <source>
        <dbReference type="ARBA" id="ARBA00013950"/>
    </source>
</evidence>
<evidence type="ECO:0000256" key="9">
    <source>
        <dbReference type="NCBIfam" id="TIGR00187"/>
    </source>
</evidence>
<evidence type="ECO:0000256" key="8">
    <source>
        <dbReference type="ARBA" id="ARBA00022737"/>
    </source>
</evidence>
<dbReference type="InterPro" id="IPR001783">
    <property type="entry name" value="Lumazine-bd"/>
</dbReference>
<evidence type="ECO:0000313" key="12">
    <source>
        <dbReference type="EMBL" id="AFM13839.1"/>
    </source>
</evidence>
<keyword evidence="7 12" id="KW-0808">Transferase</keyword>
<sequence>MFTGLIEEVGTVLSAEKHPDGVRFVIGCSRILADMKRGDSIAVNGACQTVEVFDAASFTIFSIPETLAVTNFSELLPGTRVNLERALKLGDRIGGHLVQGHVEGTAEILRVERGKGLDIIIRYDSAYIIPKGSVTLNGISLTVMEKISPDTFRVQIIPETEMNTNIGDWKAGSRVNIEVDYIIKSLDYVRLNQAR</sequence>
<dbReference type="HOGENOM" id="CLU_034388_2_0_12"/>
<dbReference type="GO" id="GO:0004746">
    <property type="term" value="F:riboflavin synthase activity"/>
    <property type="evidence" value="ECO:0007669"/>
    <property type="project" value="UniProtKB-UniRule"/>
</dbReference>
<name>I4B982_TURPD</name>
<dbReference type="CDD" id="cd00402">
    <property type="entry name" value="Riboflavin_synthase_like"/>
    <property type="match status" value="1"/>
</dbReference>
<dbReference type="KEGG" id="tpx:Turpa_3200"/>
<gene>
    <name evidence="12" type="ordered locus">Turpa_3200</name>
</gene>
<evidence type="ECO:0000256" key="2">
    <source>
        <dbReference type="ARBA" id="ARBA00002803"/>
    </source>
</evidence>
<dbReference type="Gene3D" id="2.40.30.20">
    <property type="match status" value="2"/>
</dbReference>
<dbReference type="PIRSF" id="PIRSF000498">
    <property type="entry name" value="Riboflavin_syn_A"/>
    <property type="match status" value="1"/>
</dbReference>
<dbReference type="PROSITE" id="PS51177">
    <property type="entry name" value="LUMAZINE_BIND"/>
    <property type="match status" value="2"/>
</dbReference>
<comment type="catalytic activity">
    <reaction evidence="1">
        <text>2 6,7-dimethyl-8-(1-D-ribityl)lumazine + H(+) = 5-amino-6-(D-ribitylamino)uracil + riboflavin</text>
        <dbReference type="Rhea" id="RHEA:20772"/>
        <dbReference type="ChEBI" id="CHEBI:15378"/>
        <dbReference type="ChEBI" id="CHEBI:15934"/>
        <dbReference type="ChEBI" id="CHEBI:57986"/>
        <dbReference type="ChEBI" id="CHEBI:58201"/>
        <dbReference type="EC" id="2.5.1.9"/>
    </reaction>
</comment>
<accession>I4B982</accession>
<dbReference type="FunFam" id="2.40.30.20:FF:000003">
    <property type="entry name" value="Riboflavin synthase, alpha subunit"/>
    <property type="match status" value="1"/>
</dbReference>
<evidence type="ECO:0000256" key="1">
    <source>
        <dbReference type="ARBA" id="ARBA00000968"/>
    </source>
</evidence>
<dbReference type="RefSeq" id="WP_014804339.1">
    <property type="nucleotide sequence ID" value="NC_018020.1"/>
</dbReference>
<dbReference type="STRING" id="869212.Turpa_3200"/>
<protein>
    <recommendedName>
        <fullName evidence="5 9">Riboflavin synthase</fullName>
        <ecNumber evidence="4 9">2.5.1.9</ecNumber>
    </recommendedName>
</protein>
<keyword evidence="8" id="KW-0677">Repeat</keyword>
<keyword evidence="6" id="KW-0686">Riboflavin biosynthesis</keyword>
<evidence type="ECO:0000256" key="10">
    <source>
        <dbReference type="PROSITE-ProRule" id="PRU00524"/>
    </source>
</evidence>
<dbReference type="PANTHER" id="PTHR21098:SF12">
    <property type="entry name" value="RIBOFLAVIN SYNTHASE"/>
    <property type="match status" value="1"/>
</dbReference>
<dbReference type="Proteomes" id="UP000006048">
    <property type="component" value="Chromosome"/>
</dbReference>
<dbReference type="EMBL" id="CP002959">
    <property type="protein sequence ID" value="AFM13839.1"/>
    <property type="molecule type" value="Genomic_DNA"/>
</dbReference>
<dbReference type="PATRIC" id="fig|869212.3.peg.3229"/>
<evidence type="ECO:0000256" key="6">
    <source>
        <dbReference type="ARBA" id="ARBA00022619"/>
    </source>
</evidence>
<comment type="pathway">
    <text evidence="3">Cofactor biosynthesis; riboflavin biosynthesis; riboflavin from 2-hydroxy-3-oxobutyl phosphate and 5-amino-6-(D-ribitylamino)uracil: step 2/2.</text>
</comment>
<dbReference type="InterPro" id="IPR023366">
    <property type="entry name" value="ATP_synth_asu-like_sf"/>
</dbReference>
<evidence type="ECO:0000313" key="13">
    <source>
        <dbReference type="Proteomes" id="UP000006048"/>
    </source>
</evidence>
<dbReference type="GO" id="GO:0009231">
    <property type="term" value="P:riboflavin biosynthetic process"/>
    <property type="evidence" value="ECO:0007669"/>
    <property type="project" value="UniProtKB-KW"/>
</dbReference>
<comment type="function">
    <text evidence="2">Catalyzes the dismutation of two molecules of 6,7-dimethyl-8-ribityllumazine, resulting in the formation of riboflavin and 5-amino-6-(D-ribitylamino)uracil.</text>
</comment>
<dbReference type="EC" id="2.5.1.9" evidence="4 9"/>
<dbReference type="NCBIfam" id="NF006767">
    <property type="entry name" value="PRK09289.1"/>
    <property type="match status" value="1"/>
</dbReference>
<feature type="domain" description="Lumazine-binding" evidence="11">
    <location>
        <begin position="97"/>
        <end position="190"/>
    </location>
</feature>
<evidence type="ECO:0000256" key="3">
    <source>
        <dbReference type="ARBA" id="ARBA00004887"/>
    </source>
</evidence>
<evidence type="ECO:0000259" key="11">
    <source>
        <dbReference type="PROSITE" id="PS51177"/>
    </source>
</evidence>
<dbReference type="Pfam" id="PF00677">
    <property type="entry name" value="Lum_binding"/>
    <property type="match status" value="2"/>
</dbReference>
<dbReference type="SUPFAM" id="SSF63380">
    <property type="entry name" value="Riboflavin synthase domain-like"/>
    <property type="match status" value="2"/>
</dbReference>
<dbReference type="NCBIfam" id="TIGR00187">
    <property type="entry name" value="ribE"/>
    <property type="match status" value="1"/>
</dbReference>
<reference evidence="12 13" key="1">
    <citation type="submission" date="2012-06" db="EMBL/GenBank/DDBJ databases">
        <title>The complete chromosome of genome of Turneriella parva DSM 21527.</title>
        <authorList>
            <consortium name="US DOE Joint Genome Institute (JGI-PGF)"/>
            <person name="Lucas S."/>
            <person name="Han J."/>
            <person name="Lapidus A."/>
            <person name="Bruce D."/>
            <person name="Goodwin L."/>
            <person name="Pitluck S."/>
            <person name="Peters L."/>
            <person name="Kyrpides N."/>
            <person name="Mavromatis K."/>
            <person name="Ivanova N."/>
            <person name="Mikhailova N."/>
            <person name="Chertkov O."/>
            <person name="Detter J.C."/>
            <person name="Tapia R."/>
            <person name="Han C."/>
            <person name="Land M."/>
            <person name="Hauser L."/>
            <person name="Markowitz V."/>
            <person name="Cheng J.-F."/>
            <person name="Hugenholtz P."/>
            <person name="Woyke T."/>
            <person name="Wu D."/>
            <person name="Gronow S."/>
            <person name="Wellnitz S."/>
            <person name="Brambilla E."/>
            <person name="Klenk H.-P."/>
            <person name="Eisen J.A."/>
        </authorList>
    </citation>
    <scope>NUCLEOTIDE SEQUENCE [LARGE SCALE GENOMIC DNA]</scope>
    <source>
        <strain evidence="13">ATCC BAA-1111 / DSM 21527 / NCTC 11395 / H</strain>
    </source>
</reference>
<evidence type="ECO:0000256" key="7">
    <source>
        <dbReference type="ARBA" id="ARBA00022679"/>
    </source>
</evidence>
<keyword evidence="13" id="KW-1185">Reference proteome</keyword>
<dbReference type="InterPro" id="IPR026017">
    <property type="entry name" value="Lumazine-bd_dom"/>
</dbReference>
<evidence type="ECO:0000256" key="4">
    <source>
        <dbReference type="ARBA" id="ARBA00012827"/>
    </source>
</evidence>
<feature type="domain" description="Lumazine-binding" evidence="11">
    <location>
        <begin position="1"/>
        <end position="96"/>
    </location>
</feature>
<feature type="repeat" description="Lumazine-binding" evidence="10">
    <location>
        <begin position="97"/>
        <end position="190"/>
    </location>
</feature>
<organism evidence="12 13">
    <name type="scientific">Turneriella parva (strain ATCC BAA-1111 / DSM 21527 / NCTC 11395 / H)</name>
    <name type="common">Leptospira parva</name>
    <dbReference type="NCBI Taxonomy" id="869212"/>
    <lineage>
        <taxon>Bacteria</taxon>
        <taxon>Pseudomonadati</taxon>
        <taxon>Spirochaetota</taxon>
        <taxon>Spirochaetia</taxon>
        <taxon>Leptospirales</taxon>
        <taxon>Leptospiraceae</taxon>
        <taxon>Turneriella</taxon>
    </lineage>
</organism>
<proteinExistence type="predicted"/>
<dbReference type="OrthoDB" id="9788537at2"/>
<dbReference type="AlphaFoldDB" id="I4B982"/>
<dbReference type="InterPro" id="IPR017938">
    <property type="entry name" value="Riboflavin_synthase-like_b-brl"/>
</dbReference>
<dbReference type="PANTHER" id="PTHR21098">
    <property type="entry name" value="RIBOFLAVIN SYNTHASE ALPHA CHAIN"/>
    <property type="match status" value="1"/>
</dbReference>